<evidence type="ECO:0008006" key="9">
    <source>
        <dbReference type="Google" id="ProtNLM"/>
    </source>
</evidence>
<dbReference type="GeneID" id="28815871"/>
<keyword evidence="2 4" id="KW-0863">Zinc-finger</keyword>
<dbReference type="InterPro" id="IPR001841">
    <property type="entry name" value="Znf_RING"/>
</dbReference>
<dbReference type="GO" id="GO:0008270">
    <property type="term" value="F:zinc ion binding"/>
    <property type="evidence" value="ECO:0007669"/>
    <property type="project" value="UniProtKB-KW"/>
</dbReference>
<dbReference type="Pfam" id="PF03105">
    <property type="entry name" value="SPX"/>
    <property type="match status" value="1"/>
</dbReference>
<evidence type="ECO:0000313" key="8">
    <source>
        <dbReference type="Proteomes" id="UP000070700"/>
    </source>
</evidence>
<evidence type="ECO:0000256" key="1">
    <source>
        <dbReference type="ARBA" id="ARBA00022723"/>
    </source>
</evidence>
<sequence length="317" mass="36709">MFCRLSKSLDRPGFKRVEVPLTFDTEFFDILYGDVVNLDTLQNEQQKAVASNINTLSSQLVRLARPLQGKYKDKKTDLYRWRQLFEIYLQGSVFFSTHEKDHGSRDSATAAKQLNWFQDEVVKRGIVDTFTLPESRQALVQFVNINIELLRNLKFQELNQKAISKILKKFDKRTHLGASQTFPRLIQSDAIMSGSMAKALCSQVTQDIVKLVPQIEDYSCPVCCDIVWRPVRMKCEHLFCSSCAVKLEKQKKRCPLCRENVLVNLMEDDIDNDMSSYLELWFPKEVREKRIAIETEAGREALGIHYKHPSEEKCVVM</sequence>
<evidence type="ECO:0000256" key="2">
    <source>
        <dbReference type="ARBA" id="ARBA00022771"/>
    </source>
</evidence>
<dbReference type="AlphaFoldDB" id="A0A194WRF5"/>
<evidence type="ECO:0000256" key="3">
    <source>
        <dbReference type="ARBA" id="ARBA00022833"/>
    </source>
</evidence>
<proteinExistence type="predicted"/>
<dbReference type="SUPFAM" id="SSF57850">
    <property type="entry name" value="RING/U-box"/>
    <property type="match status" value="1"/>
</dbReference>
<dbReference type="PROSITE" id="PS51382">
    <property type="entry name" value="SPX"/>
    <property type="match status" value="1"/>
</dbReference>
<keyword evidence="1" id="KW-0479">Metal-binding</keyword>
<name>A0A194WRF5_MOLSC</name>
<reference evidence="7 8" key="1">
    <citation type="submission" date="2015-10" db="EMBL/GenBank/DDBJ databases">
        <title>Full genome of DAOMC 229536 Phialocephala scopiformis, a fungal endophyte of spruce producing the potent anti-insectan compound rugulosin.</title>
        <authorList>
            <consortium name="DOE Joint Genome Institute"/>
            <person name="Walker A.K."/>
            <person name="Frasz S.L."/>
            <person name="Seifert K.A."/>
            <person name="Miller J.D."/>
            <person name="Mondo S.J."/>
            <person name="Labutti K."/>
            <person name="Lipzen A."/>
            <person name="Dockter R."/>
            <person name="Kennedy M."/>
            <person name="Grigoriev I.V."/>
            <person name="Spatafora J.W."/>
        </authorList>
    </citation>
    <scope>NUCLEOTIDE SEQUENCE [LARGE SCALE GENOMIC DNA]</scope>
    <source>
        <strain evidence="7 8">CBS 120377</strain>
    </source>
</reference>
<accession>A0A194WRF5</accession>
<keyword evidence="8" id="KW-1185">Reference proteome</keyword>
<evidence type="ECO:0000313" key="7">
    <source>
        <dbReference type="EMBL" id="KUJ10595.1"/>
    </source>
</evidence>
<feature type="domain" description="RING-type" evidence="5">
    <location>
        <begin position="220"/>
        <end position="258"/>
    </location>
</feature>
<keyword evidence="3" id="KW-0862">Zinc</keyword>
<dbReference type="PANTHER" id="PTHR23327:SF51">
    <property type="entry name" value="TRANSCRIPTIONAL REGULATOR OF YEAST FORM ADHERENCE 3"/>
    <property type="match status" value="1"/>
</dbReference>
<dbReference type="InterPro" id="IPR004331">
    <property type="entry name" value="SPX_dom"/>
</dbReference>
<dbReference type="STRING" id="149040.A0A194WRF5"/>
<evidence type="ECO:0000259" key="6">
    <source>
        <dbReference type="PROSITE" id="PS51382"/>
    </source>
</evidence>
<gene>
    <name evidence="7" type="ORF">LY89DRAFT_244451</name>
</gene>
<dbReference type="OrthoDB" id="5588846at2759"/>
<dbReference type="EMBL" id="KQ947428">
    <property type="protein sequence ID" value="KUJ10595.1"/>
    <property type="molecule type" value="Genomic_DNA"/>
</dbReference>
<dbReference type="RefSeq" id="XP_018064950.1">
    <property type="nucleotide sequence ID" value="XM_018206145.1"/>
</dbReference>
<dbReference type="Proteomes" id="UP000070700">
    <property type="component" value="Unassembled WGS sequence"/>
</dbReference>
<feature type="domain" description="SPX" evidence="6">
    <location>
        <begin position="1"/>
        <end position="184"/>
    </location>
</feature>
<dbReference type="PROSITE" id="PS50089">
    <property type="entry name" value="ZF_RING_2"/>
    <property type="match status" value="1"/>
</dbReference>
<dbReference type="InterPro" id="IPR013083">
    <property type="entry name" value="Znf_RING/FYVE/PHD"/>
</dbReference>
<dbReference type="KEGG" id="psco:LY89DRAFT_244451"/>
<evidence type="ECO:0000259" key="5">
    <source>
        <dbReference type="PROSITE" id="PS50089"/>
    </source>
</evidence>
<protein>
    <recommendedName>
        <fullName evidence="9">RING-14 protein</fullName>
    </recommendedName>
</protein>
<dbReference type="PROSITE" id="PS00518">
    <property type="entry name" value="ZF_RING_1"/>
    <property type="match status" value="1"/>
</dbReference>
<dbReference type="Gene3D" id="3.30.40.10">
    <property type="entry name" value="Zinc/RING finger domain, C3HC4 (zinc finger)"/>
    <property type="match status" value="1"/>
</dbReference>
<dbReference type="Pfam" id="PF13920">
    <property type="entry name" value="zf-C3HC4_3"/>
    <property type="match status" value="1"/>
</dbReference>
<evidence type="ECO:0000256" key="4">
    <source>
        <dbReference type="PROSITE-ProRule" id="PRU00175"/>
    </source>
</evidence>
<dbReference type="InParanoid" id="A0A194WRF5"/>
<dbReference type="InterPro" id="IPR017907">
    <property type="entry name" value="Znf_RING_CS"/>
</dbReference>
<dbReference type="PANTHER" id="PTHR23327">
    <property type="entry name" value="RING FINGER PROTEIN 127"/>
    <property type="match status" value="1"/>
</dbReference>
<dbReference type="SMART" id="SM00184">
    <property type="entry name" value="RING"/>
    <property type="match status" value="1"/>
</dbReference>
<organism evidence="7 8">
    <name type="scientific">Mollisia scopiformis</name>
    <name type="common">Conifer needle endophyte fungus</name>
    <name type="synonym">Phialocephala scopiformis</name>
    <dbReference type="NCBI Taxonomy" id="149040"/>
    <lineage>
        <taxon>Eukaryota</taxon>
        <taxon>Fungi</taxon>
        <taxon>Dikarya</taxon>
        <taxon>Ascomycota</taxon>
        <taxon>Pezizomycotina</taxon>
        <taxon>Leotiomycetes</taxon>
        <taxon>Helotiales</taxon>
        <taxon>Mollisiaceae</taxon>
        <taxon>Mollisia</taxon>
    </lineage>
</organism>